<reference evidence="8 9" key="1">
    <citation type="journal article" date="2021" name="BMC Biol.">
        <title>Horizontally acquired antibacterial genes associated with adaptive radiation of ladybird beetles.</title>
        <authorList>
            <person name="Li H.S."/>
            <person name="Tang X.F."/>
            <person name="Huang Y.H."/>
            <person name="Xu Z.Y."/>
            <person name="Chen M.L."/>
            <person name="Du X.Y."/>
            <person name="Qiu B.Y."/>
            <person name="Chen P.T."/>
            <person name="Zhang W."/>
            <person name="Slipinski A."/>
            <person name="Escalona H.E."/>
            <person name="Waterhouse R.M."/>
            <person name="Zwick A."/>
            <person name="Pang H."/>
        </authorList>
    </citation>
    <scope>NUCLEOTIDE SEQUENCE [LARGE SCALE GENOMIC DNA]</scope>
    <source>
        <strain evidence="8">SYSU2018</strain>
    </source>
</reference>
<protein>
    <recommendedName>
        <fullName evidence="7">TGF-beta family profile domain-containing protein</fullName>
    </recommendedName>
</protein>
<evidence type="ECO:0000259" key="7">
    <source>
        <dbReference type="PROSITE" id="PS51362"/>
    </source>
</evidence>
<evidence type="ECO:0000256" key="5">
    <source>
        <dbReference type="ARBA" id="ARBA00023157"/>
    </source>
</evidence>
<dbReference type="InterPro" id="IPR017948">
    <property type="entry name" value="TGFb_CS"/>
</dbReference>
<dbReference type="PANTHER" id="PTHR11848">
    <property type="entry name" value="TGF-BETA FAMILY"/>
    <property type="match status" value="1"/>
</dbReference>
<proteinExistence type="inferred from homology"/>
<keyword evidence="3" id="KW-0964">Secreted</keyword>
<dbReference type="InterPro" id="IPR015615">
    <property type="entry name" value="TGF-beta-rel"/>
</dbReference>
<dbReference type="SMART" id="SM00204">
    <property type="entry name" value="TGFB"/>
    <property type="match status" value="1"/>
</dbReference>
<dbReference type="Proteomes" id="UP001516400">
    <property type="component" value="Unassembled WGS sequence"/>
</dbReference>
<evidence type="ECO:0000313" key="9">
    <source>
        <dbReference type="Proteomes" id="UP001516400"/>
    </source>
</evidence>
<accession>A0ABD2PEQ5</accession>
<comment type="similarity">
    <text evidence="2 6">Belongs to the TGF-beta family.</text>
</comment>
<evidence type="ECO:0000256" key="6">
    <source>
        <dbReference type="RuleBase" id="RU000354"/>
    </source>
</evidence>
<dbReference type="Pfam" id="PF00688">
    <property type="entry name" value="TGFb_propeptide"/>
    <property type="match status" value="1"/>
</dbReference>
<sequence>MMEVYLSTRRSSHRNYVPHLVSFDVGTNFQGSDRSSMIELRFANQSGELEVESGELKLLISPVPSLAESETLQVRLYGVFGPKQRQFLEERTLYLSQNRTKWCEFDVSEAVQWWLNDKINFKLELVCLNCKSELNVRRAYVNALIFKEALRRKRSASPYDQTRRTDCRSTSSNSKSKMKCCRHNMTVTFKDLRFPELASIVQPKSYEAGYCQGRCPPNYNYATNHSRIQTLVHQMDRKFAKQQSRNIIPKACCSPSRLEPLEIIRVDPYNSAKLIVEKWENMQVTECACS</sequence>
<dbReference type="Pfam" id="PF00019">
    <property type="entry name" value="TGF_beta"/>
    <property type="match status" value="1"/>
</dbReference>
<dbReference type="SUPFAM" id="SSF57501">
    <property type="entry name" value="Cystine-knot cytokines"/>
    <property type="match status" value="1"/>
</dbReference>
<feature type="domain" description="TGF-beta family profile" evidence="7">
    <location>
        <begin position="151"/>
        <end position="290"/>
    </location>
</feature>
<dbReference type="PANTHER" id="PTHR11848:SF119">
    <property type="entry name" value="TGF-BETA FAMILY PROFILE DOMAIN-CONTAINING PROTEIN"/>
    <property type="match status" value="1"/>
</dbReference>
<evidence type="ECO:0000256" key="4">
    <source>
        <dbReference type="ARBA" id="ARBA00023030"/>
    </source>
</evidence>
<dbReference type="InterPro" id="IPR001839">
    <property type="entry name" value="TGF-b_C"/>
</dbReference>
<dbReference type="PROSITE" id="PS51362">
    <property type="entry name" value="TGF_BETA_2"/>
    <property type="match status" value="1"/>
</dbReference>
<dbReference type="InterPro" id="IPR029034">
    <property type="entry name" value="Cystine-knot_cytokine"/>
</dbReference>
<dbReference type="InterPro" id="IPR001111">
    <property type="entry name" value="TGF-b_propeptide"/>
</dbReference>
<dbReference type="EMBL" id="JABFTP020000186">
    <property type="protein sequence ID" value="KAL3289468.1"/>
    <property type="molecule type" value="Genomic_DNA"/>
</dbReference>
<evidence type="ECO:0000256" key="2">
    <source>
        <dbReference type="ARBA" id="ARBA00006656"/>
    </source>
</evidence>
<organism evidence="8 9">
    <name type="scientific">Cryptolaemus montrouzieri</name>
    <dbReference type="NCBI Taxonomy" id="559131"/>
    <lineage>
        <taxon>Eukaryota</taxon>
        <taxon>Metazoa</taxon>
        <taxon>Ecdysozoa</taxon>
        <taxon>Arthropoda</taxon>
        <taxon>Hexapoda</taxon>
        <taxon>Insecta</taxon>
        <taxon>Pterygota</taxon>
        <taxon>Neoptera</taxon>
        <taxon>Endopterygota</taxon>
        <taxon>Coleoptera</taxon>
        <taxon>Polyphaga</taxon>
        <taxon>Cucujiformia</taxon>
        <taxon>Coccinelloidea</taxon>
        <taxon>Coccinellidae</taxon>
        <taxon>Scymninae</taxon>
        <taxon>Scymnini</taxon>
        <taxon>Cryptolaemus</taxon>
    </lineage>
</organism>
<dbReference type="GO" id="GO:0005576">
    <property type="term" value="C:extracellular region"/>
    <property type="evidence" value="ECO:0007669"/>
    <property type="project" value="UniProtKB-SubCell"/>
</dbReference>
<keyword evidence="9" id="KW-1185">Reference proteome</keyword>
<evidence type="ECO:0000256" key="3">
    <source>
        <dbReference type="ARBA" id="ARBA00022525"/>
    </source>
</evidence>
<name>A0ABD2PEQ5_9CUCU</name>
<gene>
    <name evidence="8" type="ORF">HHI36_022891</name>
</gene>
<keyword evidence="5" id="KW-1015">Disulfide bond</keyword>
<dbReference type="GO" id="GO:0008083">
    <property type="term" value="F:growth factor activity"/>
    <property type="evidence" value="ECO:0007669"/>
    <property type="project" value="UniProtKB-KW"/>
</dbReference>
<keyword evidence="4 6" id="KW-0339">Growth factor</keyword>
<comment type="subcellular location">
    <subcellularLocation>
        <location evidence="1">Secreted</location>
    </subcellularLocation>
</comment>
<comment type="caution">
    <text evidence="8">The sequence shown here is derived from an EMBL/GenBank/DDBJ whole genome shotgun (WGS) entry which is preliminary data.</text>
</comment>
<evidence type="ECO:0000313" key="8">
    <source>
        <dbReference type="EMBL" id="KAL3289468.1"/>
    </source>
</evidence>
<dbReference type="AlphaFoldDB" id="A0ABD2PEQ5"/>
<dbReference type="PROSITE" id="PS00250">
    <property type="entry name" value="TGF_BETA_1"/>
    <property type="match status" value="1"/>
</dbReference>
<dbReference type="Gene3D" id="2.60.120.970">
    <property type="match status" value="1"/>
</dbReference>
<evidence type="ECO:0000256" key="1">
    <source>
        <dbReference type="ARBA" id="ARBA00004613"/>
    </source>
</evidence>
<dbReference type="Gene3D" id="2.10.90.10">
    <property type="entry name" value="Cystine-knot cytokines"/>
    <property type="match status" value="1"/>
</dbReference>